<dbReference type="Proteomes" id="UP000236732">
    <property type="component" value="Unassembled WGS sequence"/>
</dbReference>
<evidence type="ECO:0000313" key="3">
    <source>
        <dbReference type="Proteomes" id="UP000236732"/>
    </source>
</evidence>
<protein>
    <submittedName>
        <fullName evidence="2">Uncharacterized protein</fullName>
    </submittedName>
</protein>
<dbReference type="EMBL" id="FNVT01000009">
    <property type="protein sequence ID" value="SEG95830.1"/>
    <property type="molecule type" value="Genomic_DNA"/>
</dbReference>
<proteinExistence type="predicted"/>
<name>A0A1H6EDF0_9ACTN</name>
<gene>
    <name evidence="2" type="ORF">SAMN05444920_109175</name>
</gene>
<evidence type="ECO:0000313" key="2">
    <source>
        <dbReference type="EMBL" id="SEG95830.1"/>
    </source>
</evidence>
<dbReference type="AlphaFoldDB" id="A0A1H6EDF0"/>
<organism evidence="2 3">
    <name type="scientific">Nonomuraea solani</name>
    <dbReference type="NCBI Taxonomy" id="1144553"/>
    <lineage>
        <taxon>Bacteria</taxon>
        <taxon>Bacillati</taxon>
        <taxon>Actinomycetota</taxon>
        <taxon>Actinomycetes</taxon>
        <taxon>Streptosporangiales</taxon>
        <taxon>Streptosporangiaceae</taxon>
        <taxon>Nonomuraea</taxon>
    </lineage>
</organism>
<accession>A0A1H6EDF0</accession>
<reference evidence="2 3" key="1">
    <citation type="submission" date="2016-10" db="EMBL/GenBank/DDBJ databases">
        <authorList>
            <person name="de Groot N.N."/>
        </authorList>
    </citation>
    <scope>NUCLEOTIDE SEQUENCE [LARGE SCALE GENOMIC DNA]</scope>
    <source>
        <strain evidence="2 3">CGMCC 4.7037</strain>
    </source>
</reference>
<keyword evidence="3" id="KW-1185">Reference proteome</keyword>
<evidence type="ECO:0000256" key="1">
    <source>
        <dbReference type="SAM" id="MobiDB-lite"/>
    </source>
</evidence>
<feature type="region of interest" description="Disordered" evidence="1">
    <location>
        <begin position="41"/>
        <end position="60"/>
    </location>
</feature>
<sequence>MLPAVMVATAPVSEFTTGIVETGAITRTVAGTPAGKVRIPAEHAGNVNHERAGGPAPVRP</sequence>